<keyword evidence="3" id="KW-1185">Reference proteome</keyword>
<feature type="transmembrane region" description="Helical" evidence="1">
    <location>
        <begin position="7"/>
        <end position="31"/>
    </location>
</feature>
<comment type="caution">
    <text evidence="2">The sequence shown here is derived from an EMBL/GenBank/DDBJ whole genome shotgun (WGS) entry which is preliminary data.</text>
</comment>
<keyword evidence="1" id="KW-0472">Membrane</keyword>
<keyword evidence="1" id="KW-1133">Transmembrane helix</keyword>
<protein>
    <submittedName>
        <fullName evidence="2">Uncharacterized protein</fullName>
    </submittedName>
</protein>
<feature type="transmembrane region" description="Helical" evidence="1">
    <location>
        <begin position="43"/>
        <end position="67"/>
    </location>
</feature>
<dbReference type="EMBL" id="VFOU01000001">
    <property type="protein sequence ID" value="TQL74114.1"/>
    <property type="molecule type" value="Genomic_DNA"/>
</dbReference>
<dbReference type="RefSeq" id="WP_141864528.1">
    <property type="nucleotide sequence ID" value="NZ_BAABAN010000016.1"/>
</dbReference>
<gene>
    <name evidence="2" type="ORF">FB556_0566</name>
</gene>
<sequence length="103" mass="10446">MSKNAAWIAVIVSSAVVIAALVSVAAFRYALPLVYPAPPEPDYMLQALIAWIGCAGVAVAGGITGVAAHTPPTQRKRSVRNGCMVMMGIGVLAAVAALTIPSA</sequence>
<name>A0A543ANF5_9MICC</name>
<evidence type="ECO:0000256" key="1">
    <source>
        <dbReference type="SAM" id="Phobius"/>
    </source>
</evidence>
<reference evidence="2 3" key="1">
    <citation type="submission" date="2019-06" db="EMBL/GenBank/DDBJ databases">
        <title>Sequencing the genomes of 1000 actinobacteria strains.</title>
        <authorList>
            <person name="Klenk H.-P."/>
        </authorList>
    </citation>
    <scope>NUCLEOTIDE SEQUENCE [LARGE SCALE GENOMIC DNA]</scope>
    <source>
        <strain evidence="2 3">DSM 24083</strain>
    </source>
</reference>
<accession>A0A543ANF5</accession>
<feature type="transmembrane region" description="Helical" evidence="1">
    <location>
        <begin position="79"/>
        <end position="100"/>
    </location>
</feature>
<dbReference type="Proteomes" id="UP000319746">
    <property type="component" value="Unassembled WGS sequence"/>
</dbReference>
<organism evidence="2 3">
    <name type="scientific">Enteractinococcus coprophilus</name>
    <dbReference type="NCBI Taxonomy" id="1027633"/>
    <lineage>
        <taxon>Bacteria</taxon>
        <taxon>Bacillati</taxon>
        <taxon>Actinomycetota</taxon>
        <taxon>Actinomycetes</taxon>
        <taxon>Micrococcales</taxon>
        <taxon>Micrococcaceae</taxon>
    </lineage>
</organism>
<dbReference type="OrthoDB" id="10011016at2"/>
<evidence type="ECO:0000313" key="3">
    <source>
        <dbReference type="Proteomes" id="UP000319746"/>
    </source>
</evidence>
<evidence type="ECO:0000313" key="2">
    <source>
        <dbReference type="EMBL" id="TQL74114.1"/>
    </source>
</evidence>
<proteinExistence type="predicted"/>
<dbReference type="AlphaFoldDB" id="A0A543ANF5"/>
<keyword evidence="1" id="KW-0812">Transmembrane</keyword>